<comment type="caution">
    <text evidence="11">The sequence shown here is derived from an EMBL/GenBank/DDBJ whole genome shotgun (WGS) entry which is preliminary data.</text>
</comment>
<dbReference type="GO" id="GO:0008320">
    <property type="term" value="F:protein transmembrane transporter activity"/>
    <property type="evidence" value="ECO:0007669"/>
    <property type="project" value="UniProtKB-UniRule"/>
</dbReference>
<dbReference type="Pfam" id="PF02416">
    <property type="entry name" value="TatA_B_E"/>
    <property type="match status" value="1"/>
</dbReference>
<keyword evidence="4 9" id="KW-0812">Transmembrane</keyword>
<evidence type="ECO:0000256" key="1">
    <source>
        <dbReference type="ARBA" id="ARBA00004162"/>
    </source>
</evidence>
<evidence type="ECO:0000313" key="12">
    <source>
        <dbReference type="Proteomes" id="UP000527616"/>
    </source>
</evidence>
<accession>A0A7Z0DBA1</accession>
<keyword evidence="12" id="KW-1185">Reference proteome</keyword>
<keyword evidence="2 9" id="KW-0813">Transport</keyword>
<keyword evidence="5 9" id="KW-0653">Protein transport</keyword>
<name>A0A7Z0DBA1_9ACTN</name>
<evidence type="ECO:0000256" key="7">
    <source>
        <dbReference type="ARBA" id="ARBA00023010"/>
    </source>
</evidence>
<dbReference type="InterPro" id="IPR003369">
    <property type="entry name" value="TatA/B/E"/>
</dbReference>
<organism evidence="11 12">
    <name type="scientific">Naumannella cuiyingiana</name>
    <dbReference type="NCBI Taxonomy" id="1347891"/>
    <lineage>
        <taxon>Bacteria</taxon>
        <taxon>Bacillati</taxon>
        <taxon>Actinomycetota</taxon>
        <taxon>Actinomycetes</taxon>
        <taxon>Propionibacteriales</taxon>
        <taxon>Propionibacteriaceae</taxon>
        <taxon>Naumannella</taxon>
    </lineage>
</organism>
<evidence type="ECO:0000256" key="3">
    <source>
        <dbReference type="ARBA" id="ARBA00022475"/>
    </source>
</evidence>
<evidence type="ECO:0000256" key="5">
    <source>
        <dbReference type="ARBA" id="ARBA00022927"/>
    </source>
</evidence>
<comment type="similarity">
    <text evidence="9">Belongs to the TatA/E family.</text>
</comment>
<protein>
    <recommendedName>
        <fullName evidence="9">Sec-independent protein translocase protein TatA</fullName>
    </recommendedName>
</protein>
<dbReference type="HAMAP" id="MF_00236">
    <property type="entry name" value="TatA_E"/>
    <property type="match status" value="1"/>
</dbReference>
<evidence type="ECO:0000256" key="9">
    <source>
        <dbReference type="HAMAP-Rule" id="MF_00236"/>
    </source>
</evidence>
<dbReference type="AlphaFoldDB" id="A0A7Z0DBA1"/>
<comment type="subunit">
    <text evidence="9">The Tat system comprises two distinct complexes: a TatABC complex, containing multiple copies of TatA, TatB and TatC subunits, and a separate TatA complex, containing only TatA subunits. Substrates initially bind to the TatABC complex, which probably triggers association of the separate TatA complex to form the active translocon.</text>
</comment>
<dbReference type="GO" id="GO:0043953">
    <property type="term" value="P:protein transport by the Tat complex"/>
    <property type="evidence" value="ECO:0007669"/>
    <property type="project" value="UniProtKB-UniRule"/>
</dbReference>
<sequence>MAPLIGTPSIWTLLIILAIALLLFGGSRLAGIGKSTGRAIKEFKEETQGVGSGSQTTTSAPQTPGETQRAADDVTEAEVVERPRSTDR</sequence>
<dbReference type="NCBIfam" id="TIGR01411">
    <property type="entry name" value="tatAE"/>
    <property type="match status" value="1"/>
</dbReference>
<comment type="subcellular location">
    <subcellularLocation>
        <location evidence="1 9">Cell membrane</location>
        <topology evidence="1 9">Single-pass membrane protein</topology>
    </subcellularLocation>
</comment>
<feature type="compositionally biased region" description="Basic and acidic residues" evidence="10">
    <location>
        <begin position="79"/>
        <end position="88"/>
    </location>
</feature>
<feature type="region of interest" description="Disordered" evidence="10">
    <location>
        <begin position="44"/>
        <end position="88"/>
    </location>
</feature>
<gene>
    <name evidence="9" type="primary">tatA</name>
    <name evidence="11" type="ORF">GGQ54_002994</name>
</gene>
<keyword evidence="8 9" id="KW-0472">Membrane</keyword>
<proteinExistence type="inferred from homology"/>
<dbReference type="EMBL" id="JACBZS010000001">
    <property type="protein sequence ID" value="NYI72434.1"/>
    <property type="molecule type" value="Genomic_DNA"/>
</dbReference>
<dbReference type="PANTHER" id="PTHR42982">
    <property type="entry name" value="SEC-INDEPENDENT PROTEIN TRANSLOCASE PROTEIN TATA"/>
    <property type="match status" value="1"/>
</dbReference>
<dbReference type="InterPro" id="IPR006312">
    <property type="entry name" value="TatA/E"/>
</dbReference>
<comment type="function">
    <text evidence="9">Part of the twin-arginine translocation (Tat) system that transports large folded proteins containing a characteristic twin-arginine motif in their signal peptide across membranes. TatA could form the protein-conducting channel of the Tat system.</text>
</comment>
<dbReference type="PANTHER" id="PTHR42982:SF1">
    <property type="entry name" value="SEC-INDEPENDENT PROTEIN TRANSLOCASE PROTEIN TATA"/>
    <property type="match status" value="1"/>
</dbReference>
<evidence type="ECO:0000256" key="2">
    <source>
        <dbReference type="ARBA" id="ARBA00022448"/>
    </source>
</evidence>
<dbReference type="GO" id="GO:0033281">
    <property type="term" value="C:TAT protein transport complex"/>
    <property type="evidence" value="ECO:0007669"/>
    <property type="project" value="UniProtKB-UniRule"/>
</dbReference>
<dbReference type="RefSeq" id="WP_179446099.1">
    <property type="nucleotide sequence ID" value="NZ_JACBZS010000001.1"/>
</dbReference>
<evidence type="ECO:0000256" key="4">
    <source>
        <dbReference type="ARBA" id="ARBA00022692"/>
    </source>
</evidence>
<keyword evidence="6 9" id="KW-1133">Transmembrane helix</keyword>
<dbReference type="Gene3D" id="1.20.5.3310">
    <property type="match status" value="1"/>
</dbReference>
<reference evidence="11 12" key="1">
    <citation type="submission" date="2020-07" db="EMBL/GenBank/DDBJ databases">
        <title>Sequencing the genomes of 1000 actinobacteria strains.</title>
        <authorList>
            <person name="Klenk H.-P."/>
        </authorList>
    </citation>
    <scope>NUCLEOTIDE SEQUENCE [LARGE SCALE GENOMIC DNA]</scope>
    <source>
        <strain evidence="11 12">DSM 103164</strain>
    </source>
</reference>
<dbReference type="Proteomes" id="UP000527616">
    <property type="component" value="Unassembled WGS sequence"/>
</dbReference>
<evidence type="ECO:0000256" key="8">
    <source>
        <dbReference type="ARBA" id="ARBA00023136"/>
    </source>
</evidence>
<keyword evidence="3 9" id="KW-1003">Cell membrane</keyword>
<evidence type="ECO:0000256" key="6">
    <source>
        <dbReference type="ARBA" id="ARBA00022989"/>
    </source>
</evidence>
<keyword evidence="7 9" id="KW-0811">Translocation</keyword>
<evidence type="ECO:0000256" key="10">
    <source>
        <dbReference type="SAM" id="MobiDB-lite"/>
    </source>
</evidence>
<evidence type="ECO:0000313" key="11">
    <source>
        <dbReference type="EMBL" id="NYI72434.1"/>
    </source>
</evidence>